<organism evidence="1 2">
    <name type="scientific">Flavobacterium arundinis</name>
    <dbReference type="NCBI Taxonomy" id="3139143"/>
    <lineage>
        <taxon>Bacteria</taxon>
        <taxon>Pseudomonadati</taxon>
        <taxon>Bacteroidota</taxon>
        <taxon>Flavobacteriia</taxon>
        <taxon>Flavobacteriales</taxon>
        <taxon>Flavobacteriaceae</taxon>
        <taxon>Flavobacterium</taxon>
    </lineage>
</organism>
<dbReference type="InterPro" id="IPR054272">
    <property type="entry name" value="DUF7003"/>
</dbReference>
<dbReference type="Pfam" id="PF22535">
    <property type="entry name" value="DUF7003"/>
    <property type="match status" value="1"/>
</dbReference>
<keyword evidence="2" id="KW-1185">Reference proteome</keyword>
<gene>
    <name evidence="1" type="ORF">AAEO56_08240</name>
</gene>
<sequence>MNFTETEILEKLDLAFQGIPSDDFPDGNEEDIKYNFFIDLEHGYFETAGNKIHLYGDKNRWAIVFEKCGYLNRGGAGVIELDYIGNCIDYPISKYPERSYITNCETIELVSSEEYERIRNKKGSEMEQFELISPEALTINIHERNVPIDQDINKYIKLGIQPREFDNPEKLIGYGDIIRFYNETYPELVSATEIEIMTHLPTDIPKIMTISEFHYISSHDAIFPSNQETFLMIAKILSTGDTSFWKPTLKSNNHWSNWESGHL</sequence>
<evidence type="ECO:0000313" key="1">
    <source>
        <dbReference type="EMBL" id="MEL1244245.1"/>
    </source>
</evidence>
<proteinExistence type="predicted"/>
<comment type="caution">
    <text evidence="1">The sequence shown here is derived from an EMBL/GenBank/DDBJ whole genome shotgun (WGS) entry which is preliminary data.</text>
</comment>
<accession>A0ABU9HVQ2</accession>
<protein>
    <submittedName>
        <fullName evidence="1">Uncharacterized protein</fullName>
    </submittedName>
</protein>
<evidence type="ECO:0000313" key="2">
    <source>
        <dbReference type="Proteomes" id="UP001464555"/>
    </source>
</evidence>
<dbReference type="Proteomes" id="UP001464555">
    <property type="component" value="Unassembled WGS sequence"/>
</dbReference>
<dbReference type="EMBL" id="JBBYHR010000004">
    <property type="protein sequence ID" value="MEL1244245.1"/>
    <property type="molecule type" value="Genomic_DNA"/>
</dbReference>
<dbReference type="RefSeq" id="WP_341696564.1">
    <property type="nucleotide sequence ID" value="NZ_JBBYHR010000004.1"/>
</dbReference>
<reference evidence="1 2" key="1">
    <citation type="submission" date="2024-04" db="EMBL/GenBank/DDBJ databases">
        <title>Flavobacterium sp. DGU11 16S ribosomal RNA gene Genome sequencing and assembly.</title>
        <authorList>
            <person name="Park S."/>
        </authorList>
    </citation>
    <scope>NUCLEOTIDE SEQUENCE [LARGE SCALE GENOMIC DNA]</scope>
    <source>
        <strain evidence="1 2">DGU11</strain>
    </source>
</reference>
<name>A0ABU9HVQ2_9FLAO</name>